<evidence type="ECO:0000313" key="1">
    <source>
        <dbReference type="EMBL" id="CAK6447131.1"/>
    </source>
</evidence>
<proteinExistence type="predicted"/>
<reference evidence="1" key="1">
    <citation type="submission" date="2023-12" db="EMBL/GenBank/DDBJ databases">
        <authorList>
            <person name="Brown T."/>
        </authorList>
    </citation>
    <scope>NUCLEOTIDE SEQUENCE</scope>
</reference>
<evidence type="ECO:0000313" key="2">
    <source>
        <dbReference type="Proteomes" id="UP001314169"/>
    </source>
</evidence>
<keyword evidence="2" id="KW-1185">Reference proteome</keyword>
<dbReference type="Proteomes" id="UP001314169">
    <property type="component" value="Chromosome 6"/>
</dbReference>
<sequence>MGALPSRLSAGVADYMARRRGPLRGRWSLCPVFPSFQSFSLPISYTETHPEPSFRSSLTDTYTIVSLRHTRLFCLCHTYTPIPSAPPSPSLSSPVLPPPPLICSGICGDASLALPIRDAKNGDNFWTDDLAAPRASPLQTAYYLICSSS</sequence>
<name>A0ABP0AE44_PIPNA</name>
<gene>
    <name evidence="1" type="ORF">MPIPNATIZW_LOCUS15437</name>
</gene>
<accession>A0ABP0AE44</accession>
<dbReference type="EMBL" id="OY882863">
    <property type="protein sequence ID" value="CAK6447131.1"/>
    <property type="molecule type" value="Genomic_DNA"/>
</dbReference>
<protein>
    <submittedName>
        <fullName evidence="1">Uncharacterized protein</fullName>
    </submittedName>
</protein>
<organism evidence="1 2">
    <name type="scientific">Pipistrellus nathusii</name>
    <name type="common">Nathusius' pipistrelle</name>
    <dbReference type="NCBI Taxonomy" id="59473"/>
    <lineage>
        <taxon>Eukaryota</taxon>
        <taxon>Metazoa</taxon>
        <taxon>Chordata</taxon>
        <taxon>Craniata</taxon>
        <taxon>Vertebrata</taxon>
        <taxon>Euteleostomi</taxon>
        <taxon>Mammalia</taxon>
        <taxon>Eutheria</taxon>
        <taxon>Laurasiatheria</taxon>
        <taxon>Chiroptera</taxon>
        <taxon>Yangochiroptera</taxon>
        <taxon>Vespertilionidae</taxon>
        <taxon>Pipistrellus</taxon>
    </lineage>
</organism>